<sequence>MNLSFLRFEPRGISHRGLMALVWVMVVASFLTLTGCGYHLRGTLNLPEGLTPVVVDASSGAQGVAQRLQRRLGEDLAQSGDQPGLRIRLSNLRRDEQQTLYVGDDGSQFSQTLSVRADAMDASGSAIWVNQRVSATTDYVRNEDTLTRPQQQQQLQTQLEQELAEQLLNRIAALKTADPSQ</sequence>
<keyword evidence="9" id="KW-1185">Reference proteome</keyword>
<organism evidence="8 9">
    <name type="scientific">Terasakiispira papahanaumokuakeensis</name>
    <dbReference type="NCBI Taxonomy" id="197479"/>
    <lineage>
        <taxon>Bacteria</taxon>
        <taxon>Pseudomonadati</taxon>
        <taxon>Pseudomonadota</taxon>
        <taxon>Gammaproteobacteria</taxon>
        <taxon>Oceanospirillales</taxon>
        <taxon>Terasakiispira</taxon>
    </lineage>
</organism>
<dbReference type="Gene3D" id="3.30.160.150">
    <property type="entry name" value="Lipoprotein like domain"/>
    <property type="match status" value="1"/>
</dbReference>
<evidence type="ECO:0000313" key="8">
    <source>
        <dbReference type="EMBL" id="ODC03948.1"/>
    </source>
</evidence>
<keyword evidence="2 6" id="KW-0472">Membrane</keyword>
<evidence type="ECO:0000256" key="7">
    <source>
        <dbReference type="SAM" id="Phobius"/>
    </source>
</evidence>
<evidence type="ECO:0000313" key="9">
    <source>
        <dbReference type="Proteomes" id="UP000094291"/>
    </source>
</evidence>
<evidence type="ECO:0000256" key="3">
    <source>
        <dbReference type="ARBA" id="ARBA00023139"/>
    </source>
</evidence>
<dbReference type="InterPro" id="IPR007485">
    <property type="entry name" value="LPS_assembly_LptE"/>
</dbReference>
<evidence type="ECO:0000256" key="2">
    <source>
        <dbReference type="ARBA" id="ARBA00023136"/>
    </source>
</evidence>
<dbReference type="GO" id="GO:0043165">
    <property type="term" value="P:Gram-negative-bacterium-type cell outer membrane assembly"/>
    <property type="evidence" value="ECO:0007669"/>
    <property type="project" value="UniProtKB-UniRule"/>
</dbReference>
<evidence type="ECO:0000256" key="5">
    <source>
        <dbReference type="ARBA" id="ARBA00023288"/>
    </source>
</evidence>
<dbReference type="GO" id="GO:1990351">
    <property type="term" value="C:transporter complex"/>
    <property type="evidence" value="ECO:0007669"/>
    <property type="project" value="TreeGrafter"/>
</dbReference>
<protein>
    <recommendedName>
        <fullName evidence="6">LPS-assembly lipoprotein LptE</fullName>
    </recommendedName>
</protein>
<dbReference type="GO" id="GO:0009279">
    <property type="term" value="C:cell outer membrane"/>
    <property type="evidence" value="ECO:0007669"/>
    <property type="project" value="UniProtKB-UniRule"/>
</dbReference>
<dbReference type="OrthoDB" id="6182244at2"/>
<keyword evidence="1" id="KW-0732">Signal</keyword>
<comment type="caution">
    <text evidence="8">The sequence shown here is derived from an EMBL/GenBank/DDBJ whole genome shotgun (WGS) entry which is preliminary data.</text>
</comment>
<dbReference type="GO" id="GO:0015920">
    <property type="term" value="P:lipopolysaccharide transport"/>
    <property type="evidence" value="ECO:0007669"/>
    <property type="project" value="TreeGrafter"/>
</dbReference>
<dbReference type="AlphaFoldDB" id="A0A1E2VAA3"/>
<keyword evidence="5" id="KW-0449">Lipoprotein</keyword>
<dbReference type="Proteomes" id="UP000094291">
    <property type="component" value="Unassembled WGS sequence"/>
</dbReference>
<evidence type="ECO:0000256" key="4">
    <source>
        <dbReference type="ARBA" id="ARBA00023237"/>
    </source>
</evidence>
<gene>
    <name evidence="6" type="primary">lptE</name>
    <name evidence="8" type="ORF">BFW38_10750</name>
</gene>
<feature type="transmembrane region" description="Helical" evidence="7">
    <location>
        <begin position="20"/>
        <end position="40"/>
    </location>
</feature>
<keyword evidence="4 6" id="KW-0998">Cell outer membrane</keyword>
<keyword evidence="7" id="KW-0812">Transmembrane</keyword>
<comment type="subunit">
    <text evidence="6">Component of the lipopolysaccharide transport and assembly complex. Interacts with LptD.</text>
</comment>
<comment type="similarity">
    <text evidence="6">Belongs to the LptE lipoprotein family.</text>
</comment>
<dbReference type="PANTHER" id="PTHR38098">
    <property type="entry name" value="LPS-ASSEMBLY LIPOPROTEIN LPTE"/>
    <property type="match status" value="1"/>
</dbReference>
<evidence type="ECO:0000256" key="6">
    <source>
        <dbReference type="HAMAP-Rule" id="MF_01186"/>
    </source>
</evidence>
<dbReference type="STRING" id="197479.BFW38_10750"/>
<dbReference type="RefSeq" id="WP_068998619.1">
    <property type="nucleotide sequence ID" value="NZ_MDTQ01000001.1"/>
</dbReference>
<dbReference type="HAMAP" id="MF_01186">
    <property type="entry name" value="LPS_assembly_LptE"/>
    <property type="match status" value="1"/>
</dbReference>
<name>A0A1E2VAA3_9GAMM</name>
<accession>A0A1E2VAA3</accession>
<reference evidence="8 9" key="1">
    <citation type="submission" date="2016-08" db="EMBL/GenBank/DDBJ databases">
        <authorList>
            <person name="Seilhamer J.J."/>
        </authorList>
    </citation>
    <scope>NUCLEOTIDE SEQUENCE [LARGE SCALE GENOMIC DNA]</scope>
    <source>
        <strain evidence="8 9">PH27A</strain>
    </source>
</reference>
<dbReference type="PANTHER" id="PTHR38098:SF1">
    <property type="entry name" value="LPS-ASSEMBLY LIPOPROTEIN LPTE"/>
    <property type="match status" value="1"/>
</dbReference>
<keyword evidence="7" id="KW-1133">Transmembrane helix</keyword>
<comment type="function">
    <text evidence="6">Together with LptD, is involved in the assembly of lipopolysaccharide (LPS) at the surface of the outer membrane. Required for the proper assembly of LptD. Binds LPS and may serve as the LPS recognition site at the outer membrane.</text>
</comment>
<keyword evidence="3" id="KW-0564">Palmitate</keyword>
<evidence type="ECO:0000256" key="1">
    <source>
        <dbReference type="ARBA" id="ARBA00022729"/>
    </source>
</evidence>
<dbReference type="GO" id="GO:0001530">
    <property type="term" value="F:lipopolysaccharide binding"/>
    <property type="evidence" value="ECO:0007669"/>
    <property type="project" value="TreeGrafter"/>
</dbReference>
<dbReference type="EMBL" id="MDTQ01000001">
    <property type="protein sequence ID" value="ODC03948.1"/>
    <property type="molecule type" value="Genomic_DNA"/>
</dbReference>
<proteinExistence type="inferred from homology"/>